<feature type="domain" description="WWE" evidence="2">
    <location>
        <begin position="1"/>
        <end position="71"/>
    </location>
</feature>
<dbReference type="InterPro" id="IPR004170">
    <property type="entry name" value="WWE_dom"/>
</dbReference>
<organism evidence="3 4">
    <name type="scientific">Effrenium voratum</name>
    <dbReference type="NCBI Taxonomy" id="2562239"/>
    <lineage>
        <taxon>Eukaryota</taxon>
        <taxon>Sar</taxon>
        <taxon>Alveolata</taxon>
        <taxon>Dinophyceae</taxon>
        <taxon>Suessiales</taxon>
        <taxon>Symbiodiniaceae</taxon>
        <taxon>Effrenium</taxon>
    </lineage>
</organism>
<evidence type="ECO:0000256" key="1">
    <source>
        <dbReference type="SAM" id="MobiDB-lite"/>
    </source>
</evidence>
<proteinExistence type="predicted"/>
<reference evidence="3" key="1">
    <citation type="submission" date="2023-08" db="EMBL/GenBank/DDBJ databases">
        <authorList>
            <person name="Chen Y."/>
            <person name="Shah S."/>
            <person name="Dougan E. K."/>
            <person name="Thang M."/>
            <person name="Chan C."/>
        </authorList>
    </citation>
    <scope>NUCLEOTIDE SEQUENCE</scope>
</reference>
<comment type="caution">
    <text evidence="3">The sequence shown here is derived from an EMBL/GenBank/DDBJ whole genome shotgun (WGS) entry which is preliminary data.</text>
</comment>
<keyword evidence="4" id="KW-1185">Reference proteome</keyword>
<dbReference type="SUPFAM" id="SSF117839">
    <property type="entry name" value="WWE domain"/>
    <property type="match status" value="1"/>
</dbReference>
<sequence length="495" mass="54836">MSGAVWSWSTGHFRPYDAEVSRLIEEGFCKNQQEVRIRLWTGTGHESYRINFHKMRQESLRDGHKWRPVQRTQVQPSLVTQEPVTARDAGLEVEFRGKVRSFHLTCRVAAESIIRSRTVGLLAVRARLGPFIYFAGSPEDCEGKANGVRSGKDGAVLQATVDLGHALVVGQRPSASAAAFLGISDWAELDKVKLMKAGCQSVYGKAPLVTRDEWAVPSNSQITNLTLKGYKQQGQQLPFWQWPEWVHMLADTVQVDHLAIDRLSDLARQIGGPPCPDCPDYGVRVNSAGRPIHRDGKFMSYAEARKRGWGGPTNRWSQQEDMSSDSRTKERMERTSEGNGRARLLTGTHQGGLPAFAQSKQFPQQQTHGTNIRRQWAGKVTHRHTSGRLTSLRPEQAVPTAAAVCEPGTHGTNIRRQWAGKVTHRHTSGRLTSLRPEQAVPTAAAVCEPGTHGTNTRRQWAGKATHRHTSGRLTSLYRFLAGMALACLLEAAVVA</sequence>
<dbReference type="InterPro" id="IPR018123">
    <property type="entry name" value="WWE-dom_subgr"/>
</dbReference>
<dbReference type="Gene3D" id="3.30.720.50">
    <property type="match status" value="1"/>
</dbReference>
<dbReference type="Pfam" id="PF02825">
    <property type="entry name" value="WWE"/>
    <property type="match status" value="1"/>
</dbReference>
<evidence type="ECO:0000313" key="3">
    <source>
        <dbReference type="EMBL" id="CAJ1397912.1"/>
    </source>
</evidence>
<dbReference type="SMART" id="SM00678">
    <property type="entry name" value="WWE"/>
    <property type="match status" value="1"/>
</dbReference>
<feature type="compositionally biased region" description="Basic and acidic residues" evidence="1">
    <location>
        <begin position="324"/>
        <end position="336"/>
    </location>
</feature>
<gene>
    <name evidence="3" type="ORF">EVOR1521_LOCUS21826</name>
</gene>
<name>A0AA36N8B6_9DINO</name>
<dbReference type="AlphaFoldDB" id="A0AA36N8B6"/>
<accession>A0AA36N8B6</accession>
<dbReference type="Proteomes" id="UP001178507">
    <property type="component" value="Unassembled WGS sequence"/>
</dbReference>
<dbReference type="PROSITE" id="PS50918">
    <property type="entry name" value="WWE"/>
    <property type="match status" value="1"/>
</dbReference>
<evidence type="ECO:0000259" key="2">
    <source>
        <dbReference type="PROSITE" id="PS50918"/>
    </source>
</evidence>
<dbReference type="EMBL" id="CAUJNA010003282">
    <property type="protein sequence ID" value="CAJ1397912.1"/>
    <property type="molecule type" value="Genomic_DNA"/>
</dbReference>
<evidence type="ECO:0000313" key="4">
    <source>
        <dbReference type="Proteomes" id="UP001178507"/>
    </source>
</evidence>
<dbReference type="InterPro" id="IPR037197">
    <property type="entry name" value="WWE_dom_sf"/>
</dbReference>
<feature type="region of interest" description="Disordered" evidence="1">
    <location>
        <begin position="307"/>
        <end position="343"/>
    </location>
</feature>
<protein>
    <recommendedName>
        <fullName evidence="2">WWE domain-containing protein</fullName>
    </recommendedName>
</protein>
<dbReference type="GO" id="GO:0008270">
    <property type="term" value="F:zinc ion binding"/>
    <property type="evidence" value="ECO:0007669"/>
    <property type="project" value="InterPro"/>
</dbReference>